<feature type="compositionally biased region" description="Polar residues" evidence="1">
    <location>
        <begin position="74"/>
        <end position="83"/>
    </location>
</feature>
<proteinExistence type="predicted"/>
<dbReference type="PANTHER" id="PTHR14136">
    <property type="entry name" value="BTB_POZ DOMAIN-CONTAINING PROTEIN KCTD9"/>
    <property type="match status" value="1"/>
</dbReference>
<name>A0ABQ3MXT6_9PSEU</name>
<feature type="region of interest" description="Disordered" evidence="1">
    <location>
        <begin position="62"/>
        <end position="83"/>
    </location>
</feature>
<dbReference type="SUPFAM" id="SSF141571">
    <property type="entry name" value="Pentapeptide repeat-like"/>
    <property type="match status" value="1"/>
</dbReference>
<evidence type="ECO:0000313" key="3">
    <source>
        <dbReference type="Proteomes" id="UP000605568"/>
    </source>
</evidence>
<reference evidence="3" key="1">
    <citation type="journal article" date="2019" name="Int. J. Syst. Evol. Microbiol.">
        <title>The Global Catalogue of Microorganisms (GCM) 10K type strain sequencing project: providing services to taxonomists for standard genome sequencing and annotation.</title>
        <authorList>
            <consortium name="The Broad Institute Genomics Platform"/>
            <consortium name="The Broad Institute Genome Sequencing Center for Infectious Disease"/>
            <person name="Wu L."/>
            <person name="Ma J."/>
        </authorList>
    </citation>
    <scope>NUCLEOTIDE SEQUENCE [LARGE SCALE GENOMIC DNA]</scope>
    <source>
        <strain evidence="3">CGMCC 4.7367</strain>
    </source>
</reference>
<feature type="compositionally biased region" description="Low complexity" evidence="1">
    <location>
        <begin position="62"/>
        <end position="73"/>
    </location>
</feature>
<dbReference type="Gene3D" id="2.160.20.80">
    <property type="entry name" value="E3 ubiquitin-protein ligase SopA"/>
    <property type="match status" value="1"/>
</dbReference>
<dbReference type="InterPro" id="IPR001646">
    <property type="entry name" value="5peptide_repeat"/>
</dbReference>
<dbReference type="EMBL" id="BNAR01000028">
    <property type="protein sequence ID" value="GHH62539.1"/>
    <property type="molecule type" value="Genomic_DNA"/>
</dbReference>
<evidence type="ECO:0000313" key="2">
    <source>
        <dbReference type="EMBL" id="GHH62539.1"/>
    </source>
</evidence>
<sequence>MTEQGQLTDRFTKTVDQLDRTGADHLQARLGAIYALERLARDSPRDQPTIIEILSAFVRTTTPRPTPAATGTTKSAMTCPSQPVSPDVHAALTVLGRRNTTHDQHSRVDLTETCLTGANLSVANFSGADLAGTNFSGADLAGTNFSGADLAEANFSGANLNCVNLNCVNLSGADLTSADLTDGDLTAADLRGARFHYADLRRATLSSVNLRNALLGGVNLAGADLSTALLAGADLWNADLNGANLCGAELLNVRHNEKTNIADVKTDARTSGKWW</sequence>
<evidence type="ECO:0000256" key="1">
    <source>
        <dbReference type="SAM" id="MobiDB-lite"/>
    </source>
</evidence>
<dbReference type="Pfam" id="PF00805">
    <property type="entry name" value="Pentapeptide"/>
    <property type="match status" value="2"/>
</dbReference>
<gene>
    <name evidence="2" type="ORF">GCM10017774_90600</name>
</gene>
<evidence type="ECO:0008006" key="4">
    <source>
        <dbReference type="Google" id="ProtNLM"/>
    </source>
</evidence>
<comment type="caution">
    <text evidence="2">The sequence shown here is derived from an EMBL/GenBank/DDBJ whole genome shotgun (WGS) entry which is preliminary data.</text>
</comment>
<accession>A0ABQ3MXT6</accession>
<keyword evidence="3" id="KW-1185">Reference proteome</keyword>
<dbReference type="InterPro" id="IPR051082">
    <property type="entry name" value="Pentapeptide-BTB/POZ_domain"/>
</dbReference>
<protein>
    <recommendedName>
        <fullName evidence="4">Pentapeptide repeat-containing protein</fullName>
    </recommendedName>
</protein>
<dbReference type="RefSeq" id="WP_191305604.1">
    <property type="nucleotide sequence ID" value="NZ_BNAR01000028.1"/>
</dbReference>
<dbReference type="PANTHER" id="PTHR14136:SF17">
    <property type="entry name" value="BTB_POZ DOMAIN-CONTAINING PROTEIN KCTD9"/>
    <property type="match status" value="1"/>
</dbReference>
<dbReference type="Proteomes" id="UP000605568">
    <property type="component" value="Unassembled WGS sequence"/>
</dbReference>
<organism evidence="2 3">
    <name type="scientific">Lentzea cavernae</name>
    <dbReference type="NCBI Taxonomy" id="2020703"/>
    <lineage>
        <taxon>Bacteria</taxon>
        <taxon>Bacillati</taxon>
        <taxon>Actinomycetota</taxon>
        <taxon>Actinomycetes</taxon>
        <taxon>Pseudonocardiales</taxon>
        <taxon>Pseudonocardiaceae</taxon>
        <taxon>Lentzea</taxon>
    </lineage>
</organism>